<evidence type="ECO:0000313" key="5">
    <source>
        <dbReference type="RefSeq" id="XP_070854305.1"/>
    </source>
</evidence>
<dbReference type="CDD" id="cd20557">
    <property type="entry name" value="CYCLIN_ScPCL1-like"/>
    <property type="match status" value="1"/>
</dbReference>
<protein>
    <recommendedName>
        <fullName evidence="2">Protein CNPPD1</fullName>
    </recommendedName>
</protein>
<sequence length="374" mass="42754">MVNSPKKVMKHVEFINRIRKSLYYGVGTVDTDMEVSLPFAEYASEMFSKPHRGHSLHRLSCVAAGNVQATPCSLIMALIYLDRLSVTDPGYSCRITPQELFVVSLMISTKFYSGHDERFYLEDWASEGHMTEERLKEIELEFLSAMDWNVYISNELFFDKLNNIERSLAKRQGLRRGWLTYSELALMLPSLAWTKLLVNSLSVLAMSYAASVITVAGAFFIASQVPGTLWHRGVNTAPSNSLKLTTSATSVINGDVSALLLNVEKELLKLKKQNCSEEVTTTIYLSHQPIPNLPFKRNFRKLRLISSLESAENWLNINSQCRVCESQNWVPFRSIQMENRWKHARNGSVFWQVISEAMQRSPMQRRLEVRSKLI</sequence>
<feature type="transmembrane region" description="Helical" evidence="3">
    <location>
        <begin position="204"/>
        <end position="222"/>
    </location>
</feature>
<proteinExistence type="inferred from homology"/>
<keyword evidence="4" id="KW-1185">Reference proteome</keyword>
<evidence type="ECO:0000256" key="3">
    <source>
        <dbReference type="SAM" id="Phobius"/>
    </source>
</evidence>
<dbReference type="GeneID" id="139353993"/>
<comment type="similarity">
    <text evidence="1">Belongs to the CNPPD1 family.</text>
</comment>
<dbReference type="Gene3D" id="1.10.472.10">
    <property type="entry name" value="Cyclin-like"/>
    <property type="match status" value="1"/>
</dbReference>
<dbReference type="PANTHER" id="PTHR15615">
    <property type="match status" value="1"/>
</dbReference>
<evidence type="ECO:0000313" key="4">
    <source>
        <dbReference type="Proteomes" id="UP001652628"/>
    </source>
</evidence>
<evidence type="ECO:0000256" key="2">
    <source>
        <dbReference type="ARBA" id="ARBA00040808"/>
    </source>
</evidence>
<dbReference type="PANTHER" id="PTHR15615:SF108">
    <property type="entry name" value="PROTEIN CNPPD1"/>
    <property type="match status" value="1"/>
</dbReference>
<dbReference type="Proteomes" id="UP001652628">
    <property type="component" value="Chromosome 2"/>
</dbReference>
<accession>A0ABM4TWF9</accession>
<name>A0ABM4TWF9_DROSZ</name>
<reference evidence="5" key="2">
    <citation type="submission" date="2025-08" db="UniProtKB">
        <authorList>
            <consortium name="RefSeq"/>
        </authorList>
    </citation>
    <scope>IDENTIFICATION</scope>
</reference>
<organism evidence="4 5">
    <name type="scientific">Drosophila suzukii</name>
    <name type="common">Spotted-wing drosophila fruit fly</name>
    <dbReference type="NCBI Taxonomy" id="28584"/>
    <lineage>
        <taxon>Eukaryota</taxon>
        <taxon>Metazoa</taxon>
        <taxon>Ecdysozoa</taxon>
        <taxon>Arthropoda</taxon>
        <taxon>Hexapoda</taxon>
        <taxon>Insecta</taxon>
        <taxon>Pterygota</taxon>
        <taxon>Neoptera</taxon>
        <taxon>Endopterygota</taxon>
        <taxon>Diptera</taxon>
        <taxon>Brachycera</taxon>
        <taxon>Muscomorpha</taxon>
        <taxon>Ephydroidea</taxon>
        <taxon>Drosophilidae</taxon>
        <taxon>Drosophila</taxon>
        <taxon>Sophophora</taxon>
    </lineage>
</organism>
<dbReference type="InterPro" id="IPR013922">
    <property type="entry name" value="Cyclin_PHO80-like"/>
</dbReference>
<reference evidence="4" key="1">
    <citation type="submission" date="2025-05" db="UniProtKB">
        <authorList>
            <consortium name="RefSeq"/>
        </authorList>
    </citation>
    <scope>NUCLEOTIDE SEQUENCE [LARGE SCALE GENOMIC DNA]</scope>
</reference>
<dbReference type="RefSeq" id="XP_070854305.1">
    <property type="nucleotide sequence ID" value="XM_070998204.1"/>
</dbReference>
<keyword evidence="3" id="KW-1133">Transmembrane helix</keyword>
<evidence type="ECO:0000256" key="1">
    <source>
        <dbReference type="ARBA" id="ARBA00038508"/>
    </source>
</evidence>
<keyword evidence="3" id="KW-0812">Transmembrane</keyword>
<keyword evidence="3" id="KW-0472">Membrane</keyword>
<dbReference type="InterPro" id="IPR036915">
    <property type="entry name" value="Cyclin-like_sf"/>
</dbReference>
<gene>
    <name evidence="5" type="primary">LOC139353993</name>
</gene>
<dbReference type="SUPFAM" id="SSF47954">
    <property type="entry name" value="Cyclin-like"/>
    <property type="match status" value="1"/>
</dbReference>